<keyword evidence="5" id="KW-0479">Metal-binding</keyword>
<keyword evidence="13" id="KW-0238">DNA-binding</keyword>
<keyword evidence="2" id="KW-0808">Transferase</keyword>
<dbReference type="Gene3D" id="2.40.70.10">
    <property type="entry name" value="Acid Proteases"/>
    <property type="match status" value="1"/>
</dbReference>
<protein>
    <submittedName>
        <fullName evidence="19">Reverse transcriptase domain-containing protein</fullName>
    </submittedName>
</protein>
<keyword evidence="1" id="KW-0645">Protease</keyword>
<dbReference type="CDD" id="cd00303">
    <property type="entry name" value="retropepsin_like"/>
    <property type="match status" value="1"/>
</dbReference>
<evidence type="ECO:0000313" key="19">
    <source>
        <dbReference type="EMBL" id="GEU69825.1"/>
    </source>
</evidence>
<feature type="compositionally biased region" description="Basic and acidic residues" evidence="16">
    <location>
        <begin position="1014"/>
        <end position="1023"/>
    </location>
</feature>
<dbReference type="PROSITE" id="PS50158">
    <property type="entry name" value="ZF_CCHC"/>
    <property type="match status" value="1"/>
</dbReference>
<dbReference type="Pfam" id="PF13976">
    <property type="entry name" value="gag_pre-integrs"/>
    <property type="match status" value="1"/>
</dbReference>
<feature type="compositionally biased region" description="Polar residues" evidence="16">
    <location>
        <begin position="961"/>
        <end position="985"/>
    </location>
</feature>
<dbReference type="InterPro" id="IPR041588">
    <property type="entry name" value="Integrase_H2C2"/>
</dbReference>
<keyword evidence="8" id="KW-0378">Hydrolase</keyword>
<dbReference type="Gene3D" id="3.30.420.10">
    <property type="entry name" value="Ribonuclease H-like superfamily/Ribonuclease H"/>
    <property type="match status" value="3"/>
</dbReference>
<feature type="region of interest" description="Disordered" evidence="16">
    <location>
        <begin position="961"/>
        <end position="1063"/>
    </location>
</feature>
<keyword evidence="6" id="KW-0064">Aspartyl protease</keyword>
<keyword evidence="15" id="KW-0863">Zinc-finger</keyword>
<dbReference type="PANTHER" id="PTHR37984">
    <property type="entry name" value="PROTEIN CBG26694"/>
    <property type="match status" value="1"/>
</dbReference>
<evidence type="ECO:0000256" key="15">
    <source>
        <dbReference type="PROSITE-ProRule" id="PRU00047"/>
    </source>
</evidence>
<evidence type="ECO:0000256" key="1">
    <source>
        <dbReference type="ARBA" id="ARBA00022670"/>
    </source>
</evidence>
<dbReference type="GO" id="GO:0003887">
    <property type="term" value="F:DNA-directed DNA polymerase activity"/>
    <property type="evidence" value="ECO:0007669"/>
    <property type="project" value="UniProtKB-KW"/>
</dbReference>
<organism evidence="19">
    <name type="scientific">Tanacetum cinerariifolium</name>
    <name type="common">Dalmatian daisy</name>
    <name type="synonym">Chrysanthemum cinerariifolium</name>
    <dbReference type="NCBI Taxonomy" id="118510"/>
    <lineage>
        <taxon>Eukaryota</taxon>
        <taxon>Viridiplantae</taxon>
        <taxon>Streptophyta</taxon>
        <taxon>Embryophyta</taxon>
        <taxon>Tracheophyta</taxon>
        <taxon>Spermatophyta</taxon>
        <taxon>Magnoliopsida</taxon>
        <taxon>eudicotyledons</taxon>
        <taxon>Gunneridae</taxon>
        <taxon>Pentapetalae</taxon>
        <taxon>asterids</taxon>
        <taxon>campanulids</taxon>
        <taxon>Asterales</taxon>
        <taxon>Asteraceae</taxon>
        <taxon>Asteroideae</taxon>
        <taxon>Anthemideae</taxon>
        <taxon>Anthemidinae</taxon>
        <taxon>Tanacetum</taxon>
    </lineage>
</organism>
<evidence type="ECO:0000256" key="6">
    <source>
        <dbReference type="ARBA" id="ARBA00022750"/>
    </source>
</evidence>
<feature type="domain" description="Integrase catalytic" evidence="18">
    <location>
        <begin position="1739"/>
        <end position="1899"/>
    </location>
</feature>
<evidence type="ECO:0000256" key="2">
    <source>
        <dbReference type="ARBA" id="ARBA00022679"/>
    </source>
</evidence>
<evidence type="ECO:0000256" key="9">
    <source>
        <dbReference type="ARBA" id="ARBA00022842"/>
    </source>
</evidence>
<dbReference type="GO" id="GO:0003677">
    <property type="term" value="F:DNA binding"/>
    <property type="evidence" value="ECO:0007669"/>
    <property type="project" value="UniProtKB-KW"/>
</dbReference>
<dbReference type="GO" id="GO:0015074">
    <property type="term" value="P:DNA integration"/>
    <property type="evidence" value="ECO:0007669"/>
    <property type="project" value="UniProtKB-KW"/>
</dbReference>
<keyword evidence="4" id="KW-0540">Nuclease</keyword>
<dbReference type="EMBL" id="BKCJ010006006">
    <property type="protein sequence ID" value="GEU69825.1"/>
    <property type="molecule type" value="Genomic_DNA"/>
</dbReference>
<keyword evidence="7" id="KW-0255">Endonuclease</keyword>
<dbReference type="FunFam" id="3.30.420.10:FF:000032">
    <property type="entry name" value="Retrovirus-related Pol polyprotein from transposon 297-like Protein"/>
    <property type="match status" value="1"/>
</dbReference>
<dbReference type="InterPro" id="IPR050951">
    <property type="entry name" value="Retrovirus_Pol_polyprotein"/>
</dbReference>
<feature type="domain" description="CCHC-type" evidence="17">
    <location>
        <begin position="217"/>
        <end position="232"/>
    </location>
</feature>
<keyword evidence="15" id="KW-0862">Zinc</keyword>
<dbReference type="PROSITE" id="PS50994">
    <property type="entry name" value="INTEGRASE"/>
    <property type="match status" value="3"/>
</dbReference>
<gene>
    <name evidence="19" type="ORF">Tci_041803</name>
</gene>
<dbReference type="GO" id="GO:0008270">
    <property type="term" value="F:zinc ion binding"/>
    <property type="evidence" value="ECO:0007669"/>
    <property type="project" value="UniProtKB-KW"/>
</dbReference>
<accession>A0A6L2MC50</accession>
<keyword evidence="12" id="KW-0239">DNA-directed DNA polymerase</keyword>
<keyword evidence="14" id="KW-0233">DNA recombination</keyword>
<evidence type="ECO:0000256" key="7">
    <source>
        <dbReference type="ARBA" id="ARBA00022759"/>
    </source>
</evidence>
<dbReference type="InterPro" id="IPR025724">
    <property type="entry name" value="GAG-pre-integrase_dom"/>
</dbReference>
<sequence length="2272" mass="259572">MAPVTRRGPNTPPNNINPNNMTPKSVQAMIDQALMQNSTNGDGSHSSDGDNRRNVQTSRPCFYADFMKCQPLNFKGTEGVVGLTRWIKKMELVFQISGYAIENHVKFTTCTLLGDALTWWNGNDVPTYTDRFQELTLICTKFVTNETEKIDKYISGLPDNIYGSVKASKPKMLDETIELANDLMDQKLCTYAKRSSRNANVSNAQRENRTIPKGNGCFECGAPRHFKMDCPKMKNKNEESVNAQGWVYAVGNAEKKGNVSRDPDSNVVTSTFLLNNCYASILFDTGADRIFMFTAFSSVIDIVPTPLGNSYDVELANGKIVWIFLAQISTKKEEDKSEGKQLKDVPIIQDFPDVFPEDLPGLPLARPVEFQIDLILGAAPLRVRKQDVPKMAFRTRYGHYGFQVMPFGLTNAYANEKDHEEHLKAILELLKNEKLGIHVDPAKIESIKDWASPKTPTEICQFLGLAGYYRSVPILDLLEGSKDFVVYCDASHKGLGAVLMQKEKGKANIVADALSRKEQIKPLRVRALVMTIGLDLPKQILEAQIKFLKPENVKKKDVGGMIRKDIPKERLEPRADRTLCLNGRSWLPCYDDLRSVIMHESYKSKYSIHLGFEKMYQDIKKLYWWPNMKADIATYVSKCLTCVKVKAEHQRPSGLLVQPAIPEWKEINPLDKLARLYLNRIVARHRILVSIICDHDRRFTSNMWKSFQKALGTNLSMSIAYHPKIDGQSKRTIQTLEDMLRTCVIDFRKGWVKHLSLAKVSYNNSYHASIKATPYEALYDRKCRSPSYADLKLKPMRFKVGDRVMLKVSPWKWVVRFGKRGKLNPRYVRPFKVLAKVGDVAYRMELPQELSRVHHTFHVSNLKKCYADEPLALSLEGIHVDDKLQFVEEPVEIMEWEIKRLKQSQIRLVKVRWNSRRDPEFTWEREDSFKKKSHICSQTELRHPLQGTMLQQNNKHENMLSNYFQNKPPSSSSGRLLSNTINNPKSDLKEITTRSGVSYDGPPIPPPFFPSPKVVEKEPEVTKDPTQPSTENIQPPDVQPQAQTSEPVNAPKHKPNIPYPSRLTNQKLRERDDHQMKNHKEKLFEVATNTPVNENCSVVILKKLPEKLGDPGKFLIPCNFSEIPECLALADLGASINLMPLSIWRKLSLLELNPTQMILELVDRSTTRPTNIAVDVFVRVGKFHFPADYVVVDYDVDPRVPLILGRPFLRTARALIDVYGEELTLRVGDEAITFKVGNTSKFSYNDAESINRIDVIDVALEEYSQEVLGFSGNSKSGNPTPASEPIITRSSPSLTLFEGGDFILDEIESHDSVPQDIDSKDISKFFSTFPIPMENCDFFLKKSERFTSIPEFETFRFDPEEENTDVSLPEYECFYSEGDIRLFEKFLNEDPSSPLPPKEIKTNELKSIKSFIDEPPELKLKDLPSHIEKLNEATRKYHFLLPFMDQMLERLAGNEYYCFLDGFSGYIQIPIDPQDKEKTTFTCPYGTFAYRRMPFGLCNVHGTFQRCMMDIFYDMSEETMEVFMDDFSVFGDSFSSCLSHLDKMLKRCEDTNLVLNWEKCNFMVKEGIVLNHKISKYGIEVDNAKVDVIAKLPPPTTVKGVRSFLGAENPTVDHLSRLENPHQSDPEKKEITKTFLLETHGMVTFCGDLNTLWFANIANYHAGNFIVKGMSSQQKNKFFKDVKHYFWDDPYLFGICADQVIRRCVYGKEVVDILTTCHNGPTGGYHGANYTAKKVFDFGFYWPTIYQDAQDLVTRCLFPSSRGNKYILVAVDYLSKWVEAKALLTNYARVVCKFLKSLFAYFGTPRAIISDRGTHFYNDQFAKAMLKYGVTHRLSTTYHPQTSGQVEDSNHGLKRILERTVGENRASWSDKLDDALWAFRTAFKTLIGCTPYKLVYGKACHLPIELEHKAYWALKHCNFDLKTAGDHGKVQMNELNELRDQAYENSLIYKEETKRIHDSKIKNRVFNVGDRVLLFNSRFKIFSSKLKTRWTGPFTVAQVFLYGTIELSSTNGPNFKFLGTVKFGNDQIAPILGYGDLVQGAVTIKRVYYVEGLNHNLFSVGQFCDADLEVAFRKSTCFIRDLKGNDLLTGSRGIDLYSITLQSTSSPNPICLMAKASSSQAWLWHSRLSHLKFDNINLLSKNDIVVGLPKLKFVKDHLCSSCELGKAKRKSFHTKLTPSSKRRLHLLHMDLCGPMRVASINGERYVLVIVDDYYRYTWTHFLRSKDETHEVLIDFLRLVQRGLQAQVRVVRTDKGTEFLNQTLHAYFAAERI</sequence>
<feature type="region of interest" description="Disordered" evidence="16">
    <location>
        <begin position="1"/>
        <end position="23"/>
    </location>
</feature>
<keyword evidence="11 19" id="KW-0695">RNA-directed DNA polymerase</keyword>
<dbReference type="GO" id="GO:0004190">
    <property type="term" value="F:aspartic-type endopeptidase activity"/>
    <property type="evidence" value="ECO:0007669"/>
    <property type="project" value="UniProtKB-KW"/>
</dbReference>
<dbReference type="InterPro" id="IPR043128">
    <property type="entry name" value="Rev_trsase/Diguanyl_cyclase"/>
</dbReference>
<dbReference type="SUPFAM" id="SSF57756">
    <property type="entry name" value="Retrovirus zinc finger-like domains"/>
    <property type="match status" value="1"/>
</dbReference>
<dbReference type="InterPro" id="IPR001584">
    <property type="entry name" value="Integrase_cat-core"/>
</dbReference>
<dbReference type="PANTHER" id="PTHR37984:SF5">
    <property type="entry name" value="PROTEIN NYNRIN-LIKE"/>
    <property type="match status" value="1"/>
</dbReference>
<evidence type="ECO:0000256" key="4">
    <source>
        <dbReference type="ARBA" id="ARBA00022722"/>
    </source>
</evidence>
<dbReference type="Gene3D" id="1.10.340.70">
    <property type="match status" value="2"/>
</dbReference>
<evidence type="ECO:0000256" key="3">
    <source>
        <dbReference type="ARBA" id="ARBA00022695"/>
    </source>
</evidence>
<dbReference type="InterPro" id="IPR056924">
    <property type="entry name" value="SH3_Tf2-1"/>
</dbReference>
<dbReference type="GO" id="GO:0006310">
    <property type="term" value="P:DNA recombination"/>
    <property type="evidence" value="ECO:0007669"/>
    <property type="project" value="UniProtKB-KW"/>
</dbReference>
<feature type="domain" description="Integrase catalytic" evidence="18">
    <location>
        <begin position="690"/>
        <end position="782"/>
    </location>
</feature>
<dbReference type="InterPro" id="IPR036875">
    <property type="entry name" value="Znf_CCHC_sf"/>
</dbReference>
<dbReference type="SUPFAM" id="SSF56672">
    <property type="entry name" value="DNA/RNA polymerases"/>
    <property type="match status" value="2"/>
</dbReference>
<reference evidence="19" key="1">
    <citation type="journal article" date="2019" name="Sci. Rep.">
        <title>Draft genome of Tanacetum cinerariifolium, the natural source of mosquito coil.</title>
        <authorList>
            <person name="Yamashiro T."/>
            <person name="Shiraishi A."/>
            <person name="Satake H."/>
            <person name="Nakayama K."/>
        </authorList>
    </citation>
    <scope>NUCLEOTIDE SEQUENCE</scope>
</reference>
<dbReference type="InterPro" id="IPR021109">
    <property type="entry name" value="Peptidase_aspartic_dom_sf"/>
</dbReference>
<feature type="domain" description="Integrase catalytic" evidence="18">
    <location>
        <begin position="2174"/>
        <end position="2272"/>
    </location>
</feature>
<feature type="compositionally biased region" description="Polar residues" evidence="16">
    <location>
        <begin position="1024"/>
        <end position="1033"/>
    </location>
</feature>
<keyword evidence="10" id="KW-0229">DNA integration</keyword>
<evidence type="ECO:0000256" key="10">
    <source>
        <dbReference type="ARBA" id="ARBA00022908"/>
    </source>
</evidence>
<dbReference type="InterPro" id="IPR036397">
    <property type="entry name" value="RNaseH_sf"/>
</dbReference>
<evidence type="ECO:0000256" key="14">
    <source>
        <dbReference type="ARBA" id="ARBA00023172"/>
    </source>
</evidence>
<dbReference type="Gene3D" id="3.10.10.10">
    <property type="entry name" value="HIV Type 1 Reverse Transcriptase, subunit A, domain 1"/>
    <property type="match status" value="2"/>
</dbReference>
<proteinExistence type="predicted"/>
<keyword evidence="3" id="KW-0548">Nucleotidyltransferase</keyword>
<dbReference type="Gene3D" id="3.30.70.270">
    <property type="match status" value="2"/>
</dbReference>
<dbReference type="InterPro" id="IPR043502">
    <property type="entry name" value="DNA/RNA_pol_sf"/>
</dbReference>
<name>A0A6L2MC50_TANCI</name>
<evidence type="ECO:0000256" key="12">
    <source>
        <dbReference type="ARBA" id="ARBA00022932"/>
    </source>
</evidence>
<dbReference type="InterPro" id="IPR000477">
    <property type="entry name" value="RT_dom"/>
</dbReference>
<evidence type="ECO:0000256" key="5">
    <source>
        <dbReference type="ARBA" id="ARBA00022723"/>
    </source>
</evidence>
<dbReference type="CDD" id="cd01647">
    <property type="entry name" value="RT_LTR"/>
    <property type="match status" value="1"/>
</dbReference>
<dbReference type="Pfam" id="PF17921">
    <property type="entry name" value="Integrase_H2C2"/>
    <property type="match status" value="1"/>
</dbReference>
<dbReference type="InterPro" id="IPR012337">
    <property type="entry name" value="RNaseH-like_sf"/>
</dbReference>
<dbReference type="InterPro" id="IPR001878">
    <property type="entry name" value="Znf_CCHC"/>
</dbReference>
<evidence type="ECO:0000256" key="8">
    <source>
        <dbReference type="ARBA" id="ARBA00022801"/>
    </source>
</evidence>
<dbReference type="Pfam" id="PF00665">
    <property type="entry name" value="rve"/>
    <property type="match status" value="2"/>
</dbReference>
<evidence type="ECO:0000256" key="11">
    <source>
        <dbReference type="ARBA" id="ARBA00022918"/>
    </source>
</evidence>
<dbReference type="SUPFAM" id="SSF53098">
    <property type="entry name" value="Ribonuclease H-like"/>
    <property type="match status" value="3"/>
</dbReference>
<evidence type="ECO:0000256" key="13">
    <source>
        <dbReference type="ARBA" id="ARBA00023125"/>
    </source>
</evidence>
<evidence type="ECO:0000256" key="16">
    <source>
        <dbReference type="SAM" id="MobiDB-lite"/>
    </source>
</evidence>
<dbReference type="SMART" id="SM00343">
    <property type="entry name" value="ZnF_C2HC"/>
    <property type="match status" value="1"/>
</dbReference>
<evidence type="ECO:0000259" key="18">
    <source>
        <dbReference type="PROSITE" id="PS50994"/>
    </source>
</evidence>
<dbReference type="GO" id="GO:0003964">
    <property type="term" value="F:RNA-directed DNA polymerase activity"/>
    <property type="evidence" value="ECO:0007669"/>
    <property type="project" value="UniProtKB-KW"/>
</dbReference>
<dbReference type="GO" id="GO:0006508">
    <property type="term" value="P:proteolysis"/>
    <property type="evidence" value="ECO:0007669"/>
    <property type="project" value="UniProtKB-KW"/>
</dbReference>
<keyword evidence="9" id="KW-0460">Magnesium</keyword>
<dbReference type="Pfam" id="PF24626">
    <property type="entry name" value="SH3_Tf2-1"/>
    <property type="match status" value="1"/>
</dbReference>
<evidence type="ECO:0000259" key="17">
    <source>
        <dbReference type="PROSITE" id="PS50158"/>
    </source>
</evidence>
<feature type="compositionally biased region" description="Low complexity" evidence="16">
    <location>
        <begin position="13"/>
        <end position="23"/>
    </location>
</feature>
<dbReference type="Pfam" id="PF00078">
    <property type="entry name" value="RVT_1"/>
    <property type="match status" value="1"/>
</dbReference>
<comment type="caution">
    <text evidence="19">The sequence shown here is derived from an EMBL/GenBank/DDBJ whole genome shotgun (WGS) entry which is preliminary data.</text>
</comment>